<sequence>MQPPHNTNSPRIRLSFSYHNIRIVATDAKSRRAMGATESSTPSLMEEVRDARKRATPTGFTLKVIQPKLDELGSKHAPSKKKVLFWNRIIKNAKADYRTAVLQLITTIMRIKFPAELRLQIFEHCCGDYGHFMLGSYAYREQSEHKHGYPLLYNELADARIVGQTM</sequence>
<gene>
    <name evidence="1" type="ORF">BU23DRAFT_559112</name>
</gene>
<evidence type="ECO:0000313" key="2">
    <source>
        <dbReference type="Proteomes" id="UP000800036"/>
    </source>
</evidence>
<protein>
    <submittedName>
        <fullName evidence="1">Uncharacterized protein</fullName>
    </submittedName>
</protein>
<name>A0A6A5UTR7_9PLEO</name>
<dbReference type="Proteomes" id="UP000800036">
    <property type="component" value="Unassembled WGS sequence"/>
</dbReference>
<dbReference type="EMBL" id="ML976728">
    <property type="protein sequence ID" value="KAF1967770.1"/>
    <property type="molecule type" value="Genomic_DNA"/>
</dbReference>
<dbReference type="AlphaFoldDB" id="A0A6A5UTR7"/>
<organism evidence="1 2">
    <name type="scientific">Bimuria novae-zelandiae CBS 107.79</name>
    <dbReference type="NCBI Taxonomy" id="1447943"/>
    <lineage>
        <taxon>Eukaryota</taxon>
        <taxon>Fungi</taxon>
        <taxon>Dikarya</taxon>
        <taxon>Ascomycota</taxon>
        <taxon>Pezizomycotina</taxon>
        <taxon>Dothideomycetes</taxon>
        <taxon>Pleosporomycetidae</taxon>
        <taxon>Pleosporales</taxon>
        <taxon>Massarineae</taxon>
        <taxon>Didymosphaeriaceae</taxon>
        <taxon>Bimuria</taxon>
    </lineage>
</organism>
<reference evidence="1" key="1">
    <citation type="journal article" date="2020" name="Stud. Mycol.">
        <title>101 Dothideomycetes genomes: a test case for predicting lifestyles and emergence of pathogens.</title>
        <authorList>
            <person name="Haridas S."/>
            <person name="Albert R."/>
            <person name="Binder M."/>
            <person name="Bloem J."/>
            <person name="Labutti K."/>
            <person name="Salamov A."/>
            <person name="Andreopoulos B."/>
            <person name="Baker S."/>
            <person name="Barry K."/>
            <person name="Bills G."/>
            <person name="Bluhm B."/>
            <person name="Cannon C."/>
            <person name="Castanera R."/>
            <person name="Culley D."/>
            <person name="Daum C."/>
            <person name="Ezra D."/>
            <person name="Gonzalez J."/>
            <person name="Henrissat B."/>
            <person name="Kuo A."/>
            <person name="Liang C."/>
            <person name="Lipzen A."/>
            <person name="Lutzoni F."/>
            <person name="Magnuson J."/>
            <person name="Mondo S."/>
            <person name="Nolan M."/>
            <person name="Ohm R."/>
            <person name="Pangilinan J."/>
            <person name="Park H.-J."/>
            <person name="Ramirez L."/>
            <person name="Alfaro M."/>
            <person name="Sun H."/>
            <person name="Tritt A."/>
            <person name="Yoshinaga Y."/>
            <person name="Zwiers L.-H."/>
            <person name="Turgeon B."/>
            <person name="Goodwin S."/>
            <person name="Spatafora J."/>
            <person name="Crous P."/>
            <person name="Grigoriev I."/>
        </authorList>
    </citation>
    <scope>NUCLEOTIDE SEQUENCE</scope>
    <source>
        <strain evidence="1">CBS 107.79</strain>
    </source>
</reference>
<evidence type="ECO:0000313" key="1">
    <source>
        <dbReference type="EMBL" id="KAF1967770.1"/>
    </source>
</evidence>
<proteinExistence type="predicted"/>
<accession>A0A6A5UTR7</accession>
<keyword evidence="2" id="KW-1185">Reference proteome</keyword>